<dbReference type="Gene3D" id="3.30.420.10">
    <property type="entry name" value="Ribonuclease H-like superfamily/Ribonuclease H"/>
    <property type="match status" value="1"/>
</dbReference>
<dbReference type="InterPro" id="IPR036397">
    <property type="entry name" value="RNaseH_sf"/>
</dbReference>
<dbReference type="Gene3D" id="3.10.20.90">
    <property type="entry name" value="Phosphatidylinositol 3-kinase Catalytic Subunit, Chain A, domain 1"/>
    <property type="match status" value="1"/>
</dbReference>
<keyword evidence="4" id="KW-1185">Reference proteome</keyword>
<dbReference type="AlphaFoldDB" id="A0AAD5S666"/>
<feature type="non-terminal residue" evidence="3">
    <location>
        <position position="682"/>
    </location>
</feature>
<evidence type="ECO:0000313" key="4">
    <source>
        <dbReference type="Proteomes" id="UP001212841"/>
    </source>
</evidence>
<dbReference type="Pfam" id="PF00240">
    <property type="entry name" value="ubiquitin"/>
    <property type="match status" value="1"/>
</dbReference>
<organism evidence="3 4">
    <name type="scientific">Rhizophlyctis rosea</name>
    <dbReference type="NCBI Taxonomy" id="64517"/>
    <lineage>
        <taxon>Eukaryota</taxon>
        <taxon>Fungi</taxon>
        <taxon>Fungi incertae sedis</taxon>
        <taxon>Chytridiomycota</taxon>
        <taxon>Chytridiomycota incertae sedis</taxon>
        <taxon>Chytridiomycetes</taxon>
        <taxon>Rhizophlyctidales</taxon>
        <taxon>Rhizophlyctidaceae</taxon>
        <taxon>Rhizophlyctis</taxon>
    </lineage>
</organism>
<reference evidence="3" key="1">
    <citation type="submission" date="2020-05" db="EMBL/GenBank/DDBJ databases">
        <title>Phylogenomic resolution of chytrid fungi.</title>
        <authorList>
            <person name="Stajich J.E."/>
            <person name="Amses K."/>
            <person name="Simmons R."/>
            <person name="Seto K."/>
            <person name="Myers J."/>
            <person name="Bonds A."/>
            <person name="Quandt C.A."/>
            <person name="Barry K."/>
            <person name="Liu P."/>
            <person name="Grigoriev I."/>
            <person name="Longcore J.E."/>
            <person name="James T.Y."/>
        </authorList>
    </citation>
    <scope>NUCLEOTIDE SEQUENCE</scope>
    <source>
        <strain evidence="3">JEL0318</strain>
    </source>
</reference>
<dbReference type="InterPro" id="IPR029071">
    <property type="entry name" value="Ubiquitin-like_domsf"/>
</dbReference>
<evidence type="ECO:0000259" key="2">
    <source>
        <dbReference type="PROSITE" id="PS50053"/>
    </source>
</evidence>
<dbReference type="PROSITE" id="PS50053">
    <property type="entry name" value="UBIQUITIN_2"/>
    <property type="match status" value="1"/>
</dbReference>
<dbReference type="EMBL" id="JADGJD010000966">
    <property type="protein sequence ID" value="KAJ3047411.1"/>
    <property type="molecule type" value="Genomic_DNA"/>
</dbReference>
<gene>
    <name evidence="3" type="ORF">HK097_011554</name>
</gene>
<evidence type="ECO:0000313" key="3">
    <source>
        <dbReference type="EMBL" id="KAJ3047411.1"/>
    </source>
</evidence>
<feature type="region of interest" description="Disordered" evidence="1">
    <location>
        <begin position="29"/>
        <end position="57"/>
    </location>
</feature>
<feature type="domain" description="Ubiquitin-like" evidence="2">
    <location>
        <begin position="1"/>
        <end position="41"/>
    </location>
</feature>
<dbReference type="PANTHER" id="PTHR10666">
    <property type="entry name" value="UBIQUITIN"/>
    <property type="match status" value="1"/>
</dbReference>
<accession>A0AAD5S666</accession>
<dbReference type="GO" id="GO:0003676">
    <property type="term" value="F:nucleic acid binding"/>
    <property type="evidence" value="ECO:0007669"/>
    <property type="project" value="InterPro"/>
</dbReference>
<name>A0AAD5S666_9FUNG</name>
<dbReference type="InterPro" id="IPR050158">
    <property type="entry name" value="Ubiquitin_ubiquitin-like"/>
</dbReference>
<dbReference type="Proteomes" id="UP001212841">
    <property type="component" value="Unassembled WGS sequence"/>
</dbReference>
<sequence length="682" mass="77991">MQIKVKTLTGKEIEIDIEPNDKITRIKERVEEKEGIPPAQQSQSPTLPPTPPPATRHHIHIPTYTASKEIRAKLRAARIWSRDFGHLIVYVVNHHKKARRVFDILQEYSKFSPYGRSDECLIKRVGIHIVEGAGGSVDVLSVALSEDVVILIQISETLNNAHQIPSAIRRYLMNPNLAKVGINISETFQKLEQYNLKDDSPDRRQPLDHSTLEISNILNPISISYKSIVTACFPTASSIPQTDWSLPIDKIPSSAIKHAAELAVLPLSVFRNYVRPPPVRVLEDVKFEPLEEWRGFGEDYWRGVECLMKLLPEHERIRVPKFEKEEVEVEGKGVEVNGENVQDGSDMETKARAKDWAGPEEFAKPREFLSNTFKSLSAQMLKTGGTISTDEITTTLSRQSWPLRKPSHKDEKTWLDVIDLYIHLGWLEESSGLLRLVPGHDLTTATHQPLPRRFLRGAERAYMVHEETLKRHREAGLLPELFNSLRSHFTSEEATRHEISVYCWRWANPGFLWTPDEDELLAVQVLMDLWIREGWIVELESDDRILIETDVDTTGVDEKKRKRTTGDVRAADLLGKRRKEAREESGMTRLGRVFEDEVRLADILTRNGVKSETPLMEVLEVLPVGGSMGVEEVKDMVRKRFVLKNDAKDIWDWYLERGLLVVERKRVRVAGMGELKSPLKEL</sequence>
<dbReference type="SUPFAM" id="SSF54236">
    <property type="entry name" value="Ubiquitin-like"/>
    <property type="match status" value="1"/>
</dbReference>
<protein>
    <recommendedName>
        <fullName evidence="2">Ubiquitin-like domain-containing protein</fullName>
    </recommendedName>
</protein>
<comment type="caution">
    <text evidence="3">The sequence shown here is derived from an EMBL/GenBank/DDBJ whole genome shotgun (WGS) entry which is preliminary data.</text>
</comment>
<dbReference type="InterPro" id="IPR000626">
    <property type="entry name" value="Ubiquitin-like_dom"/>
</dbReference>
<proteinExistence type="predicted"/>
<evidence type="ECO:0000256" key="1">
    <source>
        <dbReference type="SAM" id="MobiDB-lite"/>
    </source>
</evidence>